<dbReference type="InterPro" id="IPR036640">
    <property type="entry name" value="ABC1_TM_sf"/>
</dbReference>
<organism evidence="6 7">
    <name type="scientific">Goodea atripinnis</name>
    <dbReference type="NCBI Taxonomy" id="208336"/>
    <lineage>
        <taxon>Eukaryota</taxon>
        <taxon>Metazoa</taxon>
        <taxon>Chordata</taxon>
        <taxon>Craniata</taxon>
        <taxon>Vertebrata</taxon>
        <taxon>Euteleostomi</taxon>
        <taxon>Actinopterygii</taxon>
        <taxon>Neopterygii</taxon>
        <taxon>Teleostei</taxon>
        <taxon>Neoteleostei</taxon>
        <taxon>Acanthomorphata</taxon>
        <taxon>Ovalentaria</taxon>
        <taxon>Atherinomorphae</taxon>
        <taxon>Cyprinodontiformes</taxon>
        <taxon>Goodeidae</taxon>
        <taxon>Goodea</taxon>
    </lineage>
</organism>
<feature type="domain" description="ABC transmembrane type-1" evidence="5">
    <location>
        <begin position="1"/>
        <end position="59"/>
    </location>
</feature>
<dbReference type="PANTHER" id="PTHR43394">
    <property type="entry name" value="ATP-DEPENDENT PERMEASE MDL1, MITOCHONDRIAL"/>
    <property type="match status" value="1"/>
</dbReference>
<protein>
    <recommendedName>
        <fullName evidence="5">ABC transmembrane type-1 domain-containing protein</fullName>
    </recommendedName>
</protein>
<gene>
    <name evidence="6" type="ORF">GOODEAATRI_018084</name>
</gene>
<dbReference type="SUPFAM" id="SSF52540">
    <property type="entry name" value="P-loop containing nucleoside triphosphate hydrolases"/>
    <property type="match status" value="1"/>
</dbReference>
<keyword evidence="2" id="KW-0812">Transmembrane</keyword>
<dbReference type="InterPro" id="IPR039421">
    <property type="entry name" value="Type_1_exporter"/>
</dbReference>
<dbReference type="SUPFAM" id="SSF90123">
    <property type="entry name" value="ABC transporter transmembrane region"/>
    <property type="match status" value="1"/>
</dbReference>
<evidence type="ECO:0000259" key="5">
    <source>
        <dbReference type="PROSITE" id="PS50929"/>
    </source>
</evidence>
<keyword evidence="4" id="KW-0472">Membrane</keyword>
<dbReference type="PANTHER" id="PTHR43394:SF19">
    <property type="entry name" value="ABC TRANSPORTER B FAMILY"/>
    <property type="match status" value="1"/>
</dbReference>
<dbReference type="PROSITE" id="PS50929">
    <property type="entry name" value="ABC_TM1F"/>
    <property type="match status" value="1"/>
</dbReference>
<dbReference type="EMBL" id="JAHRIO010091475">
    <property type="protein sequence ID" value="MEQ2188736.1"/>
    <property type="molecule type" value="Genomic_DNA"/>
</dbReference>
<evidence type="ECO:0000256" key="3">
    <source>
        <dbReference type="ARBA" id="ARBA00022989"/>
    </source>
</evidence>
<name>A0ABV0PZJ5_9TELE</name>
<evidence type="ECO:0000313" key="7">
    <source>
        <dbReference type="Proteomes" id="UP001476798"/>
    </source>
</evidence>
<evidence type="ECO:0000256" key="2">
    <source>
        <dbReference type="ARBA" id="ARBA00022692"/>
    </source>
</evidence>
<keyword evidence="7" id="KW-1185">Reference proteome</keyword>
<comment type="subcellular location">
    <subcellularLocation>
        <location evidence="1">Membrane</location>
        <topology evidence="1">Multi-pass membrane protein</topology>
    </subcellularLocation>
</comment>
<accession>A0ABV0PZJ5</accession>
<sequence>MQDSMAHATEAVNEVVFGIRVVRSFSTEKHEANRYNKRLLEIHTLKTRRDTVRAVYVLARRIAVVSQEPVLFSGSIRDNITYGLTDCSLEKIEEAARKANAHDFIKQLEKGYDTGKPV</sequence>
<dbReference type="Gene3D" id="3.40.50.300">
    <property type="entry name" value="P-loop containing nucleotide triphosphate hydrolases"/>
    <property type="match status" value="1"/>
</dbReference>
<dbReference type="InterPro" id="IPR011527">
    <property type="entry name" value="ABC1_TM_dom"/>
</dbReference>
<evidence type="ECO:0000256" key="4">
    <source>
        <dbReference type="ARBA" id="ARBA00023136"/>
    </source>
</evidence>
<evidence type="ECO:0000256" key="1">
    <source>
        <dbReference type="ARBA" id="ARBA00004141"/>
    </source>
</evidence>
<reference evidence="6 7" key="1">
    <citation type="submission" date="2021-06" db="EMBL/GenBank/DDBJ databases">
        <authorList>
            <person name="Palmer J.M."/>
        </authorList>
    </citation>
    <scope>NUCLEOTIDE SEQUENCE [LARGE SCALE GENOMIC DNA]</scope>
    <source>
        <strain evidence="6 7">GA_2019</strain>
        <tissue evidence="6">Muscle</tissue>
    </source>
</reference>
<dbReference type="InterPro" id="IPR027417">
    <property type="entry name" value="P-loop_NTPase"/>
</dbReference>
<keyword evidence="3" id="KW-1133">Transmembrane helix</keyword>
<dbReference type="Proteomes" id="UP001476798">
    <property type="component" value="Unassembled WGS sequence"/>
</dbReference>
<comment type="caution">
    <text evidence="6">The sequence shown here is derived from an EMBL/GenBank/DDBJ whole genome shotgun (WGS) entry which is preliminary data.</text>
</comment>
<evidence type="ECO:0000313" key="6">
    <source>
        <dbReference type="EMBL" id="MEQ2188736.1"/>
    </source>
</evidence>
<proteinExistence type="predicted"/>